<dbReference type="PANTHER" id="PTHR33116:SF86">
    <property type="entry name" value="REVERSE TRANSCRIPTASE DOMAIN-CONTAINING PROTEIN"/>
    <property type="match status" value="1"/>
</dbReference>
<evidence type="ECO:0000259" key="2">
    <source>
        <dbReference type="Pfam" id="PF13966"/>
    </source>
</evidence>
<name>A0AAW2WS05_9LAMI</name>
<dbReference type="InterPro" id="IPR000477">
    <property type="entry name" value="RT_dom"/>
</dbReference>
<dbReference type="InterPro" id="IPR026960">
    <property type="entry name" value="RVT-Znf"/>
</dbReference>
<reference evidence="3" key="2">
    <citation type="journal article" date="2024" name="Plant">
        <title>Genomic evolution and insights into agronomic trait innovations of Sesamum species.</title>
        <authorList>
            <person name="Miao H."/>
            <person name="Wang L."/>
            <person name="Qu L."/>
            <person name="Liu H."/>
            <person name="Sun Y."/>
            <person name="Le M."/>
            <person name="Wang Q."/>
            <person name="Wei S."/>
            <person name="Zheng Y."/>
            <person name="Lin W."/>
            <person name="Duan Y."/>
            <person name="Cao H."/>
            <person name="Xiong S."/>
            <person name="Wang X."/>
            <person name="Wei L."/>
            <person name="Li C."/>
            <person name="Ma Q."/>
            <person name="Ju M."/>
            <person name="Zhao R."/>
            <person name="Li G."/>
            <person name="Mu C."/>
            <person name="Tian Q."/>
            <person name="Mei H."/>
            <person name="Zhang T."/>
            <person name="Gao T."/>
            <person name="Zhang H."/>
        </authorList>
    </citation>
    <scope>NUCLEOTIDE SEQUENCE</scope>
    <source>
        <strain evidence="3">KEN1</strain>
    </source>
</reference>
<dbReference type="EMBL" id="JACGWN010000007">
    <property type="protein sequence ID" value="KAL0444502.1"/>
    <property type="molecule type" value="Genomic_DNA"/>
</dbReference>
<reference evidence="3" key="1">
    <citation type="submission" date="2020-06" db="EMBL/GenBank/DDBJ databases">
        <authorList>
            <person name="Li T."/>
            <person name="Hu X."/>
            <person name="Zhang T."/>
            <person name="Song X."/>
            <person name="Zhang H."/>
            <person name="Dai N."/>
            <person name="Sheng W."/>
            <person name="Hou X."/>
            <person name="Wei L."/>
        </authorList>
    </citation>
    <scope>NUCLEOTIDE SEQUENCE</scope>
    <source>
        <strain evidence="3">KEN1</strain>
        <tissue evidence="3">Leaf</tissue>
    </source>
</reference>
<organism evidence="3">
    <name type="scientific">Sesamum latifolium</name>
    <dbReference type="NCBI Taxonomy" id="2727402"/>
    <lineage>
        <taxon>Eukaryota</taxon>
        <taxon>Viridiplantae</taxon>
        <taxon>Streptophyta</taxon>
        <taxon>Embryophyta</taxon>
        <taxon>Tracheophyta</taxon>
        <taxon>Spermatophyta</taxon>
        <taxon>Magnoliopsida</taxon>
        <taxon>eudicotyledons</taxon>
        <taxon>Gunneridae</taxon>
        <taxon>Pentapetalae</taxon>
        <taxon>asterids</taxon>
        <taxon>lamiids</taxon>
        <taxon>Lamiales</taxon>
        <taxon>Pedaliaceae</taxon>
        <taxon>Sesamum</taxon>
    </lineage>
</organism>
<accession>A0AAW2WS05</accession>
<dbReference type="Pfam" id="PF00078">
    <property type="entry name" value="RVT_1"/>
    <property type="match status" value="1"/>
</dbReference>
<feature type="domain" description="Reverse transcriptase" evidence="1">
    <location>
        <begin position="19"/>
        <end position="85"/>
    </location>
</feature>
<evidence type="ECO:0000313" key="3">
    <source>
        <dbReference type="EMBL" id="KAL0444502.1"/>
    </source>
</evidence>
<comment type="caution">
    <text evidence="3">The sequence shown here is derived from an EMBL/GenBank/DDBJ whole genome shotgun (WGS) entry which is preliminary data.</text>
</comment>
<protein>
    <recommendedName>
        <fullName evidence="4">Reverse transcriptase zinc-binding domain-containing protein</fullName>
    </recommendedName>
</protein>
<dbReference type="PANTHER" id="PTHR33116">
    <property type="entry name" value="REVERSE TRANSCRIPTASE ZINC-BINDING DOMAIN-CONTAINING PROTEIN-RELATED-RELATED"/>
    <property type="match status" value="1"/>
</dbReference>
<evidence type="ECO:0000259" key="1">
    <source>
        <dbReference type="Pfam" id="PF00078"/>
    </source>
</evidence>
<evidence type="ECO:0008006" key="4">
    <source>
        <dbReference type="Google" id="ProtNLM"/>
    </source>
</evidence>
<dbReference type="Pfam" id="PF13966">
    <property type="entry name" value="zf-RVT"/>
    <property type="match status" value="1"/>
</dbReference>
<feature type="domain" description="Reverse transcriptase zinc-binding" evidence="2">
    <location>
        <begin position="183"/>
        <end position="280"/>
    </location>
</feature>
<gene>
    <name evidence="3" type="ORF">Slati_2172900</name>
</gene>
<proteinExistence type="predicted"/>
<dbReference type="AlphaFoldDB" id="A0AAW2WS05"/>
<sequence length="342" mass="38715">MVVSQGELRGMVVSQQGPQVSHLLFADDTLVFCQATQEALQRVGRILREFEAASGLMVNLEKSSIAFSCNVPENLKNDLASMLGVRMVTKHDRYLGLPALDRGVQIWKDKWLPRPLSFQVITQPNTLGEDAKLEELLDSEEGWDEELIHFVFLPMDVDIIVGINRVVGSTHSLHWHYEKNGRYSVKSPYRLITNRAHTHLQSGPIRAKSFKSDSCRFIWQATVPSKIRLFAWRACRDSLPTSSNLQKRGMAKDEVCMWCDFELDDLLHTILRCHFSRLVWALSHLPWSIIASGQDDPELSSVCCIGTSTQKNLPERGLLIGPYGVRKIGCYLKMCLSLSETD</sequence>